<dbReference type="EMBL" id="UINC01000122">
    <property type="protein sequence ID" value="SUZ49528.1"/>
    <property type="molecule type" value="Genomic_DNA"/>
</dbReference>
<feature type="domain" description="Xaa-Pro dipeptidyl-peptidase C-terminal" evidence="2">
    <location>
        <begin position="376"/>
        <end position="630"/>
    </location>
</feature>
<dbReference type="Gene3D" id="2.60.120.260">
    <property type="entry name" value="Galactose-binding domain-like"/>
    <property type="match status" value="1"/>
</dbReference>
<dbReference type="InterPro" id="IPR013736">
    <property type="entry name" value="Xaa-Pro_dipept_C"/>
</dbReference>
<dbReference type="InterPro" id="IPR005674">
    <property type="entry name" value="CocE/Ser_esterase"/>
</dbReference>
<dbReference type="Pfam" id="PF02129">
    <property type="entry name" value="Peptidase_S15"/>
    <property type="match status" value="1"/>
</dbReference>
<dbReference type="InterPro" id="IPR000383">
    <property type="entry name" value="Xaa-Pro-like_dom"/>
</dbReference>
<reference evidence="3" key="1">
    <citation type="submission" date="2018-05" db="EMBL/GenBank/DDBJ databases">
        <authorList>
            <person name="Lanie J.A."/>
            <person name="Ng W.-L."/>
            <person name="Kazmierczak K.M."/>
            <person name="Andrzejewski T.M."/>
            <person name="Davidsen T.M."/>
            <person name="Wayne K.J."/>
            <person name="Tettelin H."/>
            <person name="Glass J.I."/>
            <person name="Rusch D."/>
            <person name="Podicherti R."/>
            <person name="Tsui H.-C.T."/>
            <person name="Winkler M.E."/>
        </authorList>
    </citation>
    <scope>NUCLEOTIDE SEQUENCE</scope>
</reference>
<sequence>MKNNKLKLDSVSFYKKIIFNLILSTALLYQPVTAEIAATLSDLERISVADTMVMVPMRDGVRLATDIYRPKNEEQNVPLILIKTPYNFNEIRGASLQWAYQSVSRGYAVAIQNERGRYYSEGEWEILGNPRTDGYDALTWFASQEWSNGSVGTLGCSSSAEWQMALASQNHPAHKAMVPMASGAGIGRVGEFFEQGNLYKGGVRQTLFAAWLYNVQQQIYPRFPAGMIQEDLQRLRKFYDLAPDMPDIEWKKQYRKLPAIDWLKDAGSNLGPFQTLMARSPDDAAWYQGGLYHDSEEFGVPAFWFNSWFDISQGPNLALFNHARKQGKNSRVRDGQYVLVAPTLHCGFYRIPEHEDLIVGELNVGNANFPLYEQMFGFFDYYLKNNRTEIFKTLPRVQYYTMGKNEWQSSESWPPASIKPVNFYLHSDGKANSLFGSGRLSDVAPSARSNDSYVYDPMNPVPSLGGGVCCNGNASLAGSFDQRAIEARADVLVYTSEALKEDIEVTGNIRPILYVSSDAKDTDFTVKLVDVQPNGTAYNVDDTIFRARYREGYDKEVFMEKEGIYKITPTPMSTSYQFKQGHRIRIEISSSKFPQYMRNLNSGGNNYDETEGVVAINTIHHSPEHPSMIILPIAQ</sequence>
<dbReference type="InterPro" id="IPR008979">
    <property type="entry name" value="Galactose-bd-like_sf"/>
</dbReference>
<organism evidence="3">
    <name type="scientific">marine metagenome</name>
    <dbReference type="NCBI Taxonomy" id="408172"/>
    <lineage>
        <taxon>unclassified sequences</taxon>
        <taxon>metagenomes</taxon>
        <taxon>ecological metagenomes</taxon>
    </lineage>
</organism>
<accession>A0A381N796</accession>
<dbReference type="InterPro" id="IPR029058">
    <property type="entry name" value="AB_hydrolase_fold"/>
</dbReference>
<proteinExistence type="predicted"/>
<evidence type="ECO:0000259" key="2">
    <source>
        <dbReference type="SMART" id="SM00939"/>
    </source>
</evidence>
<dbReference type="Pfam" id="PF08530">
    <property type="entry name" value="PepX_C"/>
    <property type="match status" value="1"/>
</dbReference>
<dbReference type="SMART" id="SM00939">
    <property type="entry name" value="PepX_C"/>
    <property type="match status" value="1"/>
</dbReference>
<dbReference type="GO" id="GO:0008239">
    <property type="term" value="F:dipeptidyl-peptidase activity"/>
    <property type="evidence" value="ECO:0007669"/>
    <property type="project" value="InterPro"/>
</dbReference>
<evidence type="ECO:0000256" key="1">
    <source>
        <dbReference type="ARBA" id="ARBA00022801"/>
    </source>
</evidence>
<dbReference type="NCBIfam" id="TIGR00976">
    <property type="entry name" value="CocE_NonD"/>
    <property type="match status" value="1"/>
</dbReference>
<dbReference type="Gene3D" id="1.10.3020.10">
    <property type="entry name" value="alpha-amino acid ester hydrolase ( Helical cap domain)"/>
    <property type="match status" value="1"/>
</dbReference>
<dbReference type="AlphaFoldDB" id="A0A381N796"/>
<gene>
    <name evidence="3" type="ORF">METZ01_LOCUS2382</name>
</gene>
<evidence type="ECO:0000313" key="3">
    <source>
        <dbReference type="EMBL" id="SUZ49528.1"/>
    </source>
</evidence>
<name>A0A381N796_9ZZZZ</name>
<protein>
    <recommendedName>
        <fullName evidence="2">Xaa-Pro dipeptidyl-peptidase C-terminal domain-containing protein</fullName>
    </recommendedName>
</protein>
<dbReference type="SUPFAM" id="SSF49785">
    <property type="entry name" value="Galactose-binding domain-like"/>
    <property type="match status" value="1"/>
</dbReference>
<dbReference type="Gene3D" id="3.40.50.1820">
    <property type="entry name" value="alpha/beta hydrolase"/>
    <property type="match status" value="1"/>
</dbReference>
<dbReference type="SUPFAM" id="SSF53474">
    <property type="entry name" value="alpha/beta-Hydrolases"/>
    <property type="match status" value="1"/>
</dbReference>
<keyword evidence="1" id="KW-0378">Hydrolase</keyword>